<name>A0ABP5BMD8_9PSEU</name>
<evidence type="ECO:0000313" key="3">
    <source>
        <dbReference type="Proteomes" id="UP001501116"/>
    </source>
</evidence>
<reference evidence="3" key="1">
    <citation type="journal article" date="2019" name="Int. J. Syst. Evol. Microbiol.">
        <title>The Global Catalogue of Microorganisms (GCM) 10K type strain sequencing project: providing services to taxonomists for standard genome sequencing and annotation.</title>
        <authorList>
            <consortium name="The Broad Institute Genomics Platform"/>
            <consortium name="The Broad Institute Genome Sequencing Center for Infectious Disease"/>
            <person name="Wu L."/>
            <person name="Ma J."/>
        </authorList>
    </citation>
    <scope>NUCLEOTIDE SEQUENCE [LARGE SCALE GENOMIC DNA]</scope>
    <source>
        <strain evidence="3">JCM 14545</strain>
    </source>
</reference>
<keyword evidence="1" id="KW-0812">Transmembrane</keyword>
<evidence type="ECO:0008006" key="4">
    <source>
        <dbReference type="Google" id="ProtNLM"/>
    </source>
</evidence>
<sequence>MAEDAYDYDSYDSYDTDQQAAPVRKRGVDVFTLIAGVAVLLVSAYVMTDGSSWLPGLDLRWILAGGAVFVGVMLLGASFRKRT</sequence>
<dbReference type="EMBL" id="BAAANN010000004">
    <property type="protein sequence ID" value="GAA1947141.1"/>
    <property type="molecule type" value="Genomic_DNA"/>
</dbReference>
<proteinExistence type="predicted"/>
<keyword evidence="3" id="KW-1185">Reference proteome</keyword>
<dbReference type="Proteomes" id="UP001501116">
    <property type="component" value="Unassembled WGS sequence"/>
</dbReference>
<gene>
    <name evidence="2" type="ORF">GCM10009754_14070</name>
</gene>
<organism evidence="2 3">
    <name type="scientific">Amycolatopsis minnesotensis</name>
    <dbReference type="NCBI Taxonomy" id="337894"/>
    <lineage>
        <taxon>Bacteria</taxon>
        <taxon>Bacillati</taxon>
        <taxon>Actinomycetota</taxon>
        <taxon>Actinomycetes</taxon>
        <taxon>Pseudonocardiales</taxon>
        <taxon>Pseudonocardiaceae</taxon>
        <taxon>Amycolatopsis</taxon>
    </lineage>
</organism>
<evidence type="ECO:0000313" key="2">
    <source>
        <dbReference type="EMBL" id="GAA1947141.1"/>
    </source>
</evidence>
<evidence type="ECO:0000256" key="1">
    <source>
        <dbReference type="SAM" id="Phobius"/>
    </source>
</evidence>
<accession>A0ABP5BMD8</accession>
<protein>
    <recommendedName>
        <fullName evidence="4">Cell division protein CrgA</fullName>
    </recommendedName>
</protein>
<feature type="transmembrane region" description="Helical" evidence="1">
    <location>
        <begin position="59"/>
        <end position="79"/>
    </location>
</feature>
<comment type="caution">
    <text evidence="2">The sequence shown here is derived from an EMBL/GenBank/DDBJ whole genome shotgun (WGS) entry which is preliminary data.</text>
</comment>
<keyword evidence="1" id="KW-0472">Membrane</keyword>
<feature type="transmembrane region" description="Helical" evidence="1">
    <location>
        <begin position="28"/>
        <end position="47"/>
    </location>
</feature>
<keyword evidence="1" id="KW-1133">Transmembrane helix</keyword>